<sequence>MAAKMLMLIGALLLLVGALWYFFPGALSWFGRLPGDIRYQSGNVTVFFPIVSLLIVSLLLNLLFRIFGGFK</sequence>
<dbReference type="EMBL" id="JACHHG010000012">
    <property type="protein sequence ID" value="MBB6099519.1"/>
    <property type="molecule type" value="Genomic_DNA"/>
</dbReference>
<keyword evidence="1" id="KW-0812">Transmembrane</keyword>
<dbReference type="RefSeq" id="WP_343058427.1">
    <property type="nucleotide sequence ID" value="NZ_JACHHG010000012.1"/>
</dbReference>
<dbReference type="AlphaFoldDB" id="A0A841I5G9"/>
<dbReference type="Pfam" id="PF11146">
    <property type="entry name" value="DUF2905"/>
    <property type="match status" value="1"/>
</dbReference>
<proteinExistence type="predicted"/>
<reference evidence="2 3" key="1">
    <citation type="submission" date="2020-08" db="EMBL/GenBank/DDBJ databases">
        <title>Genomic Encyclopedia of Type Strains, Phase IV (KMG-IV): sequencing the most valuable type-strain genomes for metagenomic binning, comparative biology and taxonomic classification.</title>
        <authorList>
            <person name="Goeker M."/>
        </authorList>
    </citation>
    <scope>NUCLEOTIDE SEQUENCE [LARGE SCALE GENOMIC DNA]</scope>
    <source>
        <strain evidence="2 3">DSM 21458</strain>
    </source>
</reference>
<comment type="caution">
    <text evidence="2">The sequence shown here is derived from an EMBL/GenBank/DDBJ whole genome shotgun (WGS) entry which is preliminary data.</text>
</comment>
<feature type="transmembrane region" description="Helical" evidence="1">
    <location>
        <begin position="44"/>
        <end position="64"/>
    </location>
</feature>
<accession>A0A841I5G9</accession>
<keyword evidence="3" id="KW-1185">Reference proteome</keyword>
<organism evidence="2 3">
    <name type="scientific">Deinobacterium chartae</name>
    <dbReference type="NCBI Taxonomy" id="521158"/>
    <lineage>
        <taxon>Bacteria</taxon>
        <taxon>Thermotogati</taxon>
        <taxon>Deinococcota</taxon>
        <taxon>Deinococci</taxon>
        <taxon>Deinococcales</taxon>
        <taxon>Deinococcaceae</taxon>
        <taxon>Deinobacterium</taxon>
    </lineage>
</organism>
<evidence type="ECO:0000256" key="1">
    <source>
        <dbReference type="SAM" id="Phobius"/>
    </source>
</evidence>
<dbReference type="PANTHER" id="PTHR36443">
    <property type="entry name" value="BSR5223 PROTEIN"/>
    <property type="match status" value="1"/>
</dbReference>
<gene>
    <name evidence="2" type="ORF">HNR42_002969</name>
</gene>
<evidence type="ECO:0008006" key="4">
    <source>
        <dbReference type="Google" id="ProtNLM"/>
    </source>
</evidence>
<keyword evidence="1" id="KW-0472">Membrane</keyword>
<name>A0A841I5G9_9DEIO</name>
<dbReference type="Proteomes" id="UP000569951">
    <property type="component" value="Unassembled WGS sequence"/>
</dbReference>
<protein>
    <recommendedName>
        <fullName evidence="4">DUF2905 domain-containing protein</fullName>
    </recommendedName>
</protein>
<dbReference type="InterPro" id="IPR021320">
    <property type="entry name" value="DUF2905"/>
</dbReference>
<evidence type="ECO:0000313" key="3">
    <source>
        <dbReference type="Proteomes" id="UP000569951"/>
    </source>
</evidence>
<keyword evidence="1" id="KW-1133">Transmembrane helix</keyword>
<evidence type="ECO:0000313" key="2">
    <source>
        <dbReference type="EMBL" id="MBB6099519.1"/>
    </source>
</evidence>
<dbReference type="PANTHER" id="PTHR36443:SF1">
    <property type="entry name" value="BSR5223 PROTEIN"/>
    <property type="match status" value="1"/>
</dbReference>